<dbReference type="EMBL" id="MJGC01000088">
    <property type="protein sequence ID" value="OEJ73489.1"/>
    <property type="molecule type" value="Genomic_DNA"/>
</dbReference>
<dbReference type="AlphaFoldDB" id="A0A1E5QFQ4"/>
<proteinExistence type="predicted"/>
<organism evidence="1">
    <name type="scientific">Desertifilum tharense IPPAS B-1220</name>
    <dbReference type="NCBI Taxonomy" id="1781255"/>
    <lineage>
        <taxon>Bacteria</taxon>
        <taxon>Bacillati</taxon>
        <taxon>Cyanobacteriota</taxon>
        <taxon>Cyanophyceae</taxon>
        <taxon>Desertifilales</taxon>
        <taxon>Desertifilaceae</taxon>
        <taxon>Desertifilum</taxon>
    </lineage>
</organism>
<evidence type="ECO:0000313" key="1">
    <source>
        <dbReference type="EMBL" id="OEJ73489.1"/>
    </source>
</evidence>
<gene>
    <name evidence="1" type="ORF">BH720_19880</name>
</gene>
<comment type="caution">
    <text evidence="1">The sequence shown here is derived from an EMBL/GenBank/DDBJ whole genome shotgun (WGS) entry which is preliminary data.</text>
</comment>
<protein>
    <submittedName>
        <fullName evidence="1">Cobyrinic acid a,c-diamide synthase</fullName>
    </submittedName>
</protein>
<reference evidence="1" key="1">
    <citation type="submission" date="2016-09" db="EMBL/GenBank/DDBJ databases">
        <title>Draft genome of thermotolerant cyanobacterium Desertifilum sp. strain IPPAS B-1220.</title>
        <authorList>
            <person name="Sinetova M.A."/>
            <person name="Bolakhan K."/>
            <person name="Zayadan B.K."/>
            <person name="Mironov K.S."/>
            <person name="Ustinova V."/>
            <person name="Kupriyanova E.V."/>
            <person name="Sidorov R.A."/>
            <person name="Skrypnik A.N."/>
            <person name="Gogoleva N.E."/>
            <person name="Gogolev Y.V."/>
            <person name="Los D.A."/>
        </authorList>
    </citation>
    <scope>NUCLEOTIDE SEQUENCE [LARGE SCALE GENOMIC DNA]</scope>
    <source>
        <strain evidence="1">IPPAS B-1220</strain>
    </source>
</reference>
<sequence length="265" mass="31466">MTAQFSPQSLTPNSIHLQRLMDQLPPEVKKWAESLPWTHRRYVLSLCHLLCAAPPEVQAEFLDDYTADGLVYKMIQDHYTKQKVSFYLIKFHIATELTEALLRGYIRQFYIHSAHDVRRQPAHYLESVLRLVINPQEKNNVFNYILGFELLKMMFKMSWLQHERLYKSQINQEAFLHAYIKPIQYAHRLNGVIYPKDENVFFAKRDYYVQQPEVSDTKVRELVISTFPTKFVSEFGFSIIRHPNSLNFDYDYIFSPETDEIFANN</sequence>
<accession>A0A1E5QFQ4</accession>
<name>A0A1E5QFQ4_9CYAN</name>